<comment type="caution">
    <text evidence="1">The sequence shown here is derived from an EMBL/GenBank/DDBJ whole genome shotgun (WGS) entry which is preliminary data.</text>
</comment>
<sequence>MKFYDLNRELSMCPCCDVKIADAIGNINEPNRYEPLILKNKSKKDAVIENIEEEEKQVEALDESIDVGVIEDEDNPILMDDEDIIDDENEDELIKGDEIDIPEIEADESLIDGDDDFLVVEDDIEDPELIIKPKSKDE</sequence>
<organism evidence="1 2">
    <name type="scientific">PS1 clade bacterium</name>
    <dbReference type="NCBI Taxonomy" id="2175152"/>
    <lineage>
        <taxon>Bacteria</taxon>
        <taxon>Pseudomonadati</taxon>
        <taxon>Pseudomonadota</taxon>
        <taxon>Alphaproteobacteria</taxon>
        <taxon>PS1 clade</taxon>
    </lineage>
</organism>
<gene>
    <name evidence="1" type="ORF">DBW71_01140</name>
</gene>
<name>A0A368DR92_9PROT</name>
<dbReference type="Proteomes" id="UP000253570">
    <property type="component" value="Unassembled WGS sequence"/>
</dbReference>
<dbReference type="EMBL" id="QOQD01000002">
    <property type="protein sequence ID" value="RCL74360.1"/>
    <property type="molecule type" value="Genomic_DNA"/>
</dbReference>
<evidence type="ECO:0000313" key="2">
    <source>
        <dbReference type="Proteomes" id="UP000253570"/>
    </source>
</evidence>
<dbReference type="AlphaFoldDB" id="A0A368DR92"/>
<proteinExistence type="predicted"/>
<accession>A0A368DR92</accession>
<protein>
    <submittedName>
        <fullName evidence="1">Uncharacterized protein</fullName>
    </submittedName>
</protein>
<reference evidence="1 2" key="1">
    <citation type="journal article" date="2018" name="Microbiome">
        <title>Fine metagenomic profile of the Mediterranean stratified and mixed water columns revealed by assembly and recruitment.</title>
        <authorList>
            <person name="Haro-Moreno J.M."/>
            <person name="Lopez-Perez M."/>
            <person name="De La Torre J.R."/>
            <person name="Picazo A."/>
            <person name="Camacho A."/>
            <person name="Rodriguez-Valera F."/>
        </authorList>
    </citation>
    <scope>NUCLEOTIDE SEQUENCE [LARGE SCALE GENOMIC DNA]</scope>
    <source>
        <strain evidence="1">MED-G57</strain>
    </source>
</reference>
<evidence type="ECO:0000313" key="1">
    <source>
        <dbReference type="EMBL" id="RCL74360.1"/>
    </source>
</evidence>